<feature type="transmembrane region" description="Helical" evidence="1">
    <location>
        <begin position="110"/>
        <end position="131"/>
    </location>
</feature>
<proteinExistence type="predicted"/>
<keyword evidence="3" id="KW-1185">Reference proteome</keyword>
<keyword evidence="2" id="KW-0031">Aminopeptidase</keyword>
<sequence>MRLPLGLLVGSVAAGVLSVAAALLAMRAASLQFGVVMLLSLLGHVLASRGARRVRWAVATGVGLLAVVTATRLLWYREQADEAGWPTSGAGLAKVALAAHGRELIDRERLASAGVALGVLCLAVGVTALPARGRRRGTVTAVLALPLLAWLGLTSARNLDGRPLPDLLGAVWPALLAALVAIGALALSGPRADRRWLLPAGLVLLSFAAVRGYADLASSWAGWWLFAHPAEATFLEVGLTVSTSTTGVTRASEAVETAIALAGTALVAVGALRGSRDADGS</sequence>
<feature type="transmembrane region" description="Helical" evidence="1">
    <location>
        <begin position="138"/>
        <end position="156"/>
    </location>
</feature>
<protein>
    <submittedName>
        <fullName evidence="2">Aminopeptidase</fullName>
    </submittedName>
</protein>
<accession>A0A7L6B5R4</accession>
<dbReference type="AlphaFoldDB" id="A0A7L6B5R4"/>
<keyword evidence="1" id="KW-0472">Membrane</keyword>
<evidence type="ECO:0000313" key="2">
    <source>
        <dbReference type="EMBL" id="QLQ37303.1"/>
    </source>
</evidence>
<reference evidence="2 3" key="2">
    <citation type="journal article" date="2021" name="Mar. Drugs">
        <title>A New Micromonospora Strain with Antibiotic Activity Isolated from the Microbiome of a Mid-Atlantic Deep-Sea Sponge.</title>
        <authorList>
            <person name="Back C.R."/>
            <person name="Stennett H.L."/>
            <person name="Williams S.E."/>
            <person name="Wang L."/>
            <person name="Ojeda Gomez J."/>
            <person name="Abdulle O.M."/>
            <person name="Duffy T."/>
            <person name="Neal C."/>
            <person name="Mantell J."/>
            <person name="Jepson M.A."/>
            <person name="Hendry K.R."/>
            <person name="Powell D."/>
            <person name="Stach J.E.M."/>
            <person name="Essex-Lopresti A.E."/>
            <person name="Willis C.L."/>
            <person name="Curnow P."/>
            <person name="Race P.R."/>
        </authorList>
    </citation>
    <scope>NUCLEOTIDE SEQUENCE [LARGE SCALE GENOMIC DNA]</scope>
    <source>
        <strain evidence="2 3">28ISP2-46</strain>
    </source>
</reference>
<keyword evidence="2" id="KW-0378">Hydrolase</keyword>
<keyword evidence="2" id="KW-0645">Protease</keyword>
<keyword evidence="1" id="KW-0812">Transmembrane</keyword>
<name>A0A7L6B5R4_9ACTN</name>
<reference evidence="3" key="1">
    <citation type="submission" date="2020-07" db="EMBL/GenBank/DDBJ databases">
        <title>A new Micromonospora strain with potent antibiotic activity isolated from the microbiome of a mid-Atlantic deep-sea sponge.</title>
        <authorList>
            <person name="Back C.R."/>
            <person name="Stennett H.L."/>
            <person name="Williams S.E."/>
            <person name="Wang L."/>
            <person name="Ojeda Gomez J."/>
            <person name="Abdulle O.M."/>
            <person name="Duffy T."/>
            <person name="Hendry K.R."/>
            <person name="Powell D."/>
            <person name="Stach J.E."/>
            <person name="Essex-Lopresti A.E."/>
            <person name="Willis C.L."/>
            <person name="Curnow P."/>
            <person name="Race P.R."/>
        </authorList>
    </citation>
    <scope>NUCLEOTIDE SEQUENCE [LARGE SCALE GENOMIC DNA]</scope>
    <source>
        <strain evidence="3">28ISP2-46</strain>
    </source>
</reference>
<dbReference type="EMBL" id="CP059322">
    <property type="protein sequence ID" value="QLQ37303.1"/>
    <property type="molecule type" value="Genomic_DNA"/>
</dbReference>
<feature type="transmembrane region" description="Helical" evidence="1">
    <location>
        <begin position="196"/>
        <end position="214"/>
    </location>
</feature>
<dbReference type="GO" id="GO:0004177">
    <property type="term" value="F:aminopeptidase activity"/>
    <property type="evidence" value="ECO:0007669"/>
    <property type="project" value="UniProtKB-KW"/>
</dbReference>
<gene>
    <name evidence="2" type="ORF">H1D33_29495</name>
</gene>
<evidence type="ECO:0000313" key="3">
    <source>
        <dbReference type="Proteomes" id="UP000510844"/>
    </source>
</evidence>
<dbReference type="RefSeq" id="WP_181569792.1">
    <property type="nucleotide sequence ID" value="NZ_CP059322.2"/>
</dbReference>
<organism evidence="2 3">
    <name type="scientific">Micromonospora robiginosa</name>
    <dbReference type="NCBI Taxonomy" id="2749844"/>
    <lineage>
        <taxon>Bacteria</taxon>
        <taxon>Bacillati</taxon>
        <taxon>Actinomycetota</taxon>
        <taxon>Actinomycetes</taxon>
        <taxon>Micromonosporales</taxon>
        <taxon>Micromonosporaceae</taxon>
        <taxon>Micromonospora</taxon>
    </lineage>
</organism>
<dbReference type="Proteomes" id="UP000510844">
    <property type="component" value="Chromosome"/>
</dbReference>
<feature type="transmembrane region" description="Helical" evidence="1">
    <location>
        <begin position="168"/>
        <end position="189"/>
    </location>
</feature>
<keyword evidence="1" id="KW-1133">Transmembrane helix</keyword>
<dbReference type="KEGG" id="mfeu:H1D33_29495"/>
<evidence type="ECO:0000256" key="1">
    <source>
        <dbReference type="SAM" id="Phobius"/>
    </source>
</evidence>
<feature type="transmembrane region" description="Helical" evidence="1">
    <location>
        <begin position="54"/>
        <end position="75"/>
    </location>
</feature>
<feature type="transmembrane region" description="Helical" evidence="1">
    <location>
        <begin position="28"/>
        <end position="47"/>
    </location>
</feature>